<dbReference type="EMBL" id="JAVCYS010000002">
    <property type="protein sequence ID" value="MDQ1850981.1"/>
    <property type="molecule type" value="Genomic_DNA"/>
</dbReference>
<accession>A0ABU0V225</accession>
<name>A0ABU0V225_9BACI</name>
<evidence type="ECO:0000313" key="1">
    <source>
        <dbReference type="EMBL" id="MDQ1850981.1"/>
    </source>
</evidence>
<gene>
    <name evidence="1" type="ORF">RAQ16_00990</name>
</gene>
<protein>
    <submittedName>
        <fullName evidence="1">Uncharacterized protein</fullName>
    </submittedName>
</protein>
<proteinExistence type="predicted"/>
<comment type="caution">
    <text evidence="1">The sequence shown here is derived from an EMBL/GenBank/DDBJ whole genome shotgun (WGS) entry which is preliminary data.</text>
</comment>
<reference evidence="1" key="1">
    <citation type="submission" date="2023-08" db="EMBL/GenBank/DDBJ databases">
        <title>Functional annotation and safety assessment of Bacillus stercoris.</title>
        <authorList>
            <person name="Pandit N.T."/>
            <person name="Ahir S.V."/>
            <person name="Chauhan D.A."/>
            <person name="Bose A."/>
            <person name="Dunlap C."/>
            <person name="Doshi J.A."/>
        </authorList>
    </citation>
    <scope>NUCLEOTIDE SEQUENCE</scope>
    <source>
        <strain evidence="1">ZBMF30</strain>
    </source>
</reference>
<dbReference type="RefSeq" id="WP_198879054.1">
    <property type="nucleotide sequence ID" value="NZ_JAVCYS010000002.1"/>
</dbReference>
<keyword evidence="2" id="KW-1185">Reference proteome</keyword>
<organism evidence="1 2">
    <name type="scientific">Bacillus stercoris</name>
    <dbReference type="NCBI Taxonomy" id="2054641"/>
    <lineage>
        <taxon>Bacteria</taxon>
        <taxon>Bacillati</taxon>
        <taxon>Bacillota</taxon>
        <taxon>Bacilli</taxon>
        <taxon>Bacillales</taxon>
        <taxon>Bacillaceae</taxon>
        <taxon>Bacillus</taxon>
    </lineage>
</organism>
<evidence type="ECO:0000313" key="2">
    <source>
        <dbReference type="Proteomes" id="UP001177898"/>
    </source>
</evidence>
<sequence>MKATIEGVVYEGTPEEFYKLHILMNKRVESVSINTIVKNNKGLDFADKLAANLMYHSKEDWR</sequence>
<dbReference type="Proteomes" id="UP001177898">
    <property type="component" value="Unassembled WGS sequence"/>
</dbReference>